<keyword evidence="2" id="KW-0067">ATP-binding</keyword>
<keyword evidence="7" id="KW-1185">Reference proteome</keyword>
<keyword evidence="1" id="KW-0547">Nucleotide-binding</keyword>
<dbReference type="Gene3D" id="1.10.8.80">
    <property type="entry name" value="Magnesium chelatase subunit I, C-Terminal domain"/>
    <property type="match status" value="1"/>
</dbReference>
<dbReference type="EMBL" id="JSAQ01000001">
    <property type="protein sequence ID" value="KGO07646.1"/>
    <property type="molecule type" value="Genomic_DNA"/>
</dbReference>
<dbReference type="InterPro" id="IPR041628">
    <property type="entry name" value="ChlI/MoxR_AAA_lid"/>
</dbReference>
<dbReference type="AlphaFoldDB" id="A0A0A2GZ80"/>
<comment type="caution">
    <text evidence="6">The sequence shown here is derived from an EMBL/GenBank/DDBJ whole genome shotgun (WGS) entry which is preliminary data.</text>
</comment>
<sequence>MKQELVTLQQEVNSLTSKLGDLKKEIAKVIIGQENTVEQLLITFLAGGHALLEGVPGLAKTLMIRTLSQAIDLDFKRIQFTPDLMPSDIVGTEILEEDHSTGKKSFEFKKGPIFANIILADEINRTPPKTQAALLEAMQEFEVTYSGKTYELERPFFILATQNPIEQSGTFPLPEAQQDRFLFYIKIGYPTASEEKHILKSTTGGVEQKVQPVLSGAEILRLQELVRQVPISDNLIDFVSTIVRATRPETTTNDFVKQWVGWGAGPRAGQAMILTAKARALSQGRIAVTLDDIKNVALPVLRHRVIVNFKAEAEGITSDTVTSQLLDHTDFSA</sequence>
<dbReference type="SUPFAM" id="SSF52540">
    <property type="entry name" value="P-loop containing nucleoside triphosphate hydrolases"/>
    <property type="match status" value="1"/>
</dbReference>
<feature type="domain" description="ChlI/MoxR AAA lid" evidence="5">
    <location>
        <begin position="260"/>
        <end position="322"/>
    </location>
</feature>
<gene>
    <name evidence="6" type="ORF">NV36_12895</name>
</gene>
<evidence type="ECO:0000256" key="3">
    <source>
        <dbReference type="ARBA" id="ARBA00061607"/>
    </source>
</evidence>
<dbReference type="Pfam" id="PF07726">
    <property type="entry name" value="AAA_3"/>
    <property type="match status" value="1"/>
</dbReference>
<dbReference type="Pfam" id="PF17863">
    <property type="entry name" value="AAA_lid_2"/>
    <property type="match status" value="1"/>
</dbReference>
<reference evidence="6 7" key="1">
    <citation type="submission" date="2014-10" db="EMBL/GenBank/DDBJ databases">
        <title>Draft genome sequence of the proteorhodopsin-containing marine bacterium Dokdonia donghaensis.</title>
        <authorList>
            <person name="Gomez-Consarnau L."/>
            <person name="Gonzalez J.M."/>
            <person name="Riedel T."/>
            <person name="Jaenicke S."/>
            <person name="Wagner-Doebler I."/>
            <person name="Fuhrman J.A."/>
        </authorList>
    </citation>
    <scope>NUCLEOTIDE SEQUENCE [LARGE SCALE GENOMIC DNA]</scope>
    <source>
        <strain evidence="6 7">DSW-1</strain>
    </source>
</reference>
<dbReference type="GO" id="GO:0016887">
    <property type="term" value="F:ATP hydrolysis activity"/>
    <property type="evidence" value="ECO:0007669"/>
    <property type="project" value="InterPro"/>
</dbReference>
<dbReference type="InterPro" id="IPR050764">
    <property type="entry name" value="CbbQ/NirQ/NorQ/GpvN"/>
</dbReference>
<dbReference type="InterPro" id="IPR027417">
    <property type="entry name" value="P-loop_NTPase"/>
</dbReference>
<comment type="similarity">
    <text evidence="3">Belongs to the MoxR family.</text>
</comment>
<dbReference type="PATRIC" id="fig|1300343.5.peg.1468"/>
<dbReference type="PANTHER" id="PTHR42759:SF1">
    <property type="entry name" value="MAGNESIUM-CHELATASE SUBUNIT CHLD"/>
    <property type="match status" value="1"/>
</dbReference>
<name>A0A0A2GZ80_9FLAO</name>
<protein>
    <submittedName>
        <fullName evidence="6">ATPase AAA</fullName>
    </submittedName>
</protein>
<evidence type="ECO:0000259" key="5">
    <source>
        <dbReference type="Pfam" id="PF17863"/>
    </source>
</evidence>
<feature type="domain" description="ATPase AAA-3" evidence="4">
    <location>
        <begin position="49"/>
        <end position="183"/>
    </location>
</feature>
<dbReference type="RefSeq" id="WP_035327928.1">
    <property type="nucleotide sequence ID" value="NZ_CP015125.1"/>
</dbReference>
<evidence type="ECO:0000313" key="6">
    <source>
        <dbReference type="EMBL" id="KGO07646.1"/>
    </source>
</evidence>
<dbReference type="Gene3D" id="3.40.50.300">
    <property type="entry name" value="P-loop containing nucleotide triphosphate hydrolases"/>
    <property type="match status" value="1"/>
</dbReference>
<dbReference type="CDD" id="cd00009">
    <property type="entry name" value="AAA"/>
    <property type="match status" value="1"/>
</dbReference>
<dbReference type="InterPro" id="IPR011703">
    <property type="entry name" value="ATPase_AAA-3"/>
</dbReference>
<dbReference type="OrthoDB" id="9808397at2"/>
<evidence type="ECO:0000256" key="1">
    <source>
        <dbReference type="ARBA" id="ARBA00022741"/>
    </source>
</evidence>
<accession>A0A0A2GZ80</accession>
<proteinExistence type="inferred from homology"/>
<dbReference type="KEGG" id="ddo:I597_1459"/>
<dbReference type="GO" id="GO:0005524">
    <property type="term" value="F:ATP binding"/>
    <property type="evidence" value="ECO:0007669"/>
    <property type="project" value="UniProtKB-KW"/>
</dbReference>
<evidence type="ECO:0000313" key="7">
    <source>
        <dbReference type="Proteomes" id="UP000030140"/>
    </source>
</evidence>
<dbReference type="PIRSF" id="PIRSF002849">
    <property type="entry name" value="AAA_ATPase_chaperone_MoxR_prd"/>
    <property type="match status" value="1"/>
</dbReference>
<dbReference type="Proteomes" id="UP000030140">
    <property type="component" value="Unassembled WGS sequence"/>
</dbReference>
<dbReference type="PANTHER" id="PTHR42759">
    <property type="entry name" value="MOXR FAMILY PROTEIN"/>
    <property type="match status" value="1"/>
</dbReference>
<evidence type="ECO:0000259" key="4">
    <source>
        <dbReference type="Pfam" id="PF07726"/>
    </source>
</evidence>
<evidence type="ECO:0000256" key="2">
    <source>
        <dbReference type="ARBA" id="ARBA00022840"/>
    </source>
</evidence>
<organism evidence="6 7">
    <name type="scientific">Dokdonia donghaensis DSW-1</name>
    <dbReference type="NCBI Taxonomy" id="1300343"/>
    <lineage>
        <taxon>Bacteria</taxon>
        <taxon>Pseudomonadati</taxon>
        <taxon>Bacteroidota</taxon>
        <taxon>Flavobacteriia</taxon>
        <taxon>Flavobacteriales</taxon>
        <taxon>Flavobacteriaceae</taxon>
        <taxon>Dokdonia</taxon>
    </lineage>
</organism>
<dbReference type="FunFam" id="3.40.50.300:FF:000640">
    <property type="entry name" value="MoxR family ATPase"/>
    <property type="match status" value="1"/>
</dbReference>